<sequence>MGLKEMEMCLLFDSQSNNQKKLIYGLPARSSVAKCRDPRFLRLVARAVILTVIMVSFPWLNVSSSSSWSNNLNHVFNEGIVEKRDRVILVTSSDSNNDVAVAASDDVIRRRNGLKGRRLLAATESDAKAAALERLEDILLEPPRAASGKSNAYRKKTRYLPELMGVSLEDYPRRVFIDVSYMSGDKSAAAAASEWFAKHYPAGNTEFEMFQIEAVAGAESPSPEVQAGGRGMSGWLRKNVEEKDYVVMKTVAEVAEEMVKSRAIRLVDELFLECKHQGIKKGVRKVGGHIGNV</sequence>
<dbReference type="Pfam" id="PF25276">
    <property type="entry name" value="DUF7870"/>
    <property type="match status" value="1"/>
</dbReference>
<dbReference type="PANTHER" id="PTHR33597">
    <property type="entry name" value="OS02G0760400 PROTEIN"/>
    <property type="match status" value="1"/>
</dbReference>
<protein>
    <recommendedName>
        <fullName evidence="1">DUF7870 domain-containing protein</fullName>
    </recommendedName>
</protein>
<proteinExistence type="predicted"/>
<accession>A0A328DN84</accession>
<comment type="caution">
    <text evidence="2">The sequence shown here is derived from an EMBL/GenBank/DDBJ whole genome shotgun (WGS) entry which is preliminary data.</text>
</comment>
<reference evidence="2 3" key="1">
    <citation type="submission" date="2018-06" db="EMBL/GenBank/DDBJ databases">
        <title>The Genome of Cuscuta australis (Dodder) Provides Insight into the Evolution of Plant Parasitism.</title>
        <authorList>
            <person name="Liu H."/>
        </authorList>
    </citation>
    <scope>NUCLEOTIDE SEQUENCE [LARGE SCALE GENOMIC DNA]</scope>
    <source>
        <strain evidence="3">cv. Yunnan</strain>
        <tissue evidence="2">Vines</tissue>
    </source>
</reference>
<dbReference type="PANTHER" id="PTHR33597:SF13">
    <property type="entry name" value="METHYLTRANSFERASE TYPE 11 DOMAIN-CONTAINING PROTEIN"/>
    <property type="match status" value="1"/>
</dbReference>
<organism evidence="2 3">
    <name type="scientific">Cuscuta australis</name>
    <dbReference type="NCBI Taxonomy" id="267555"/>
    <lineage>
        <taxon>Eukaryota</taxon>
        <taxon>Viridiplantae</taxon>
        <taxon>Streptophyta</taxon>
        <taxon>Embryophyta</taxon>
        <taxon>Tracheophyta</taxon>
        <taxon>Spermatophyta</taxon>
        <taxon>Magnoliopsida</taxon>
        <taxon>eudicotyledons</taxon>
        <taxon>Gunneridae</taxon>
        <taxon>Pentapetalae</taxon>
        <taxon>asterids</taxon>
        <taxon>lamiids</taxon>
        <taxon>Solanales</taxon>
        <taxon>Convolvulaceae</taxon>
        <taxon>Cuscuteae</taxon>
        <taxon>Cuscuta</taxon>
        <taxon>Cuscuta subgen. Grammica</taxon>
        <taxon>Cuscuta sect. Cleistogrammica</taxon>
    </lineage>
</organism>
<dbReference type="AlphaFoldDB" id="A0A328DN84"/>
<name>A0A328DN84_9ASTE</name>
<feature type="domain" description="DUF7870" evidence="1">
    <location>
        <begin position="132"/>
        <end position="282"/>
    </location>
</feature>
<evidence type="ECO:0000259" key="1">
    <source>
        <dbReference type="Pfam" id="PF25276"/>
    </source>
</evidence>
<dbReference type="InterPro" id="IPR057192">
    <property type="entry name" value="DUF7870"/>
</dbReference>
<gene>
    <name evidence="2" type="ORF">DM860_017105</name>
</gene>
<evidence type="ECO:0000313" key="3">
    <source>
        <dbReference type="Proteomes" id="UP000249390"/>
    </source>
</evidence>
<dbReference type="EMBL" id="NQVE01000119">
    <property type="protein sequence ID" value="RAL47064.1"/>
    <property type="molecule type" value="Genomic_DNA"/>
</dbReference>
<evidence type="ECO:0000313" key="2">
    <source>
        <dbReference type="EMBL" id="RAL47064.1"/>
    </source>
</evidence>
<keyword evidence="3" id="KW-1185">Reference proteome</keyword>
<dbReference type="Proteomes" id="UP000249390">
    <property type="component" value="Unassembled WGS sequence"/>
</dbReference>